<dbReference type="Proteomes" id="UP000729733">
    <property type="component" value="Unassembled WGS sequence"/>
</dbReference>
<sequence length="122" mass="12861">MKKRFLLPLACSLLLVPTVANASATSILEVNNIKSNESGFILAGFLDSITDVKEGVESVRDTIDTTNETTTDTIDAAHGVNEGVGNSKKIVDGGGESQESEVIENTEVIETTEGQVENGSSF</sequence>
<keyword evidence="3" id="KW-1185">Reference proteome</keyword>
<evidence type="ECO:0000256" key="1">
    <source>
        <dbReference type="SAM" id="SignalP"/>
    </source>
</evidence>
<gene>
    <name evidence="2" type="ORF">I4641_17550</name>
</gene>
<name>A0A964BTE2_9CYAN</name>
<reference evidence="2" key="1">
    <citation type="journal article" date="2021" name="Antonie Van Leeuwenhoek">
        <title>Draft genome and description of Waterburya agarophytonicola gen. nov. sp. nov. (Pleurocapsales, Cyanobacteria): a seaweed symbiont.</title>
        <authorList>
            <person name="Bonthond G."/>
            <person name="Shalygin S."/>
            <person name="Bayer T."/>
            <person name="Weinberger F."/>
        </authorList>
    </citation>
    <scope>NUCLEOTIDE SEQUENCE</scope>
    <source>
        <strain evidence="2">KI4</strain>
    </source>
</reference>
<protein>
    <submittedName>
        <fullName evidence="2">Uncharacterized protein</fullName>
    </submittedName>
</protein>
<organism evidence="2 3">
    <name type="scientific">Waterburya agarophytonicola KI4</name>
    <dbReference type="NCBI Taxonomy" id="2874699"/>
    <lineage>
        <taxon>Bacteria</taxon>
        <taxon>Bacillati</taxon>
        <taxon>Cyanobacteriota</taxon>
        <taxon>Cyanophyceae</taxon>
        <taxon>Pleurocapsales</taxon>
        <taxon>Hyellaceae</taxon>
        <taxon>Waterburya</taxon>
        <taxon>Waterburya agarophytonicola</taxon>
    </lineage>
</organism>
<proteinExistence type="predicted"/>
<feature type="chain" id="PRO_5037155239" evidence="1">
    <location>
        <begin position="23"/>
        <end position="122"/>
    </location>
</feature>
<dbReference type="EMBL" id="JADWDC010000054">
    <property type="protein sequence ID" value="MCC0178779.1"/>
    <property type="molecule type" value="Genomic_DNA"/>
</dbReference>
<accession>A0A964BTE2</accession>
<comment type="caution">
    <text evidence="2">The sequence shown here is derived from an EMBL/GenBank/DDBJ whole genome shotgun (WGS) entry which is preliminary data.</text>
</comment>
<feature type="signal peptide" evidence="1">
    <location>
        <begin position="1"/>
        <end position="22"/>
    </location>
</feature>
<evidence type="ECO:0000313" key="3">
    <source>
        <dbReference type="Proteomes" id="UP000729733"/>
    </source>
</evidence>
<dbReference type="RefSeq" id="WP_229641880.1">
    <property type="nucleotide sequence ID" value="NZ_JADWDC010000054.1"/>
</dbReference>
<dbReference type="AlphaFoldDB" id="A0A964BTE2"/>
<evidence type="ECO:0000313" key="2">
    <source>
        <dbReference type="EMBL" id="MCC0178779.1"/>
    </source>
</evidence>
<keyword evidence="1" id="KW-0732">Signal</keyword>